<dbReference type="Gene3D" id="2.130.10.10">
    <property type="entry name" value="YVTN repeat-like/Quinoprotein amine dehydrogenase"/>
    <property type="match status" value="2"/>
</dbReference>
<organism evidence="3 4">
    <name type="scientific">Folsomia candida</name>
    <name type="common">Springtail</name>
    <dbReference type="NCBI Taxonomy" id="158441"/>
    <lineage>
        <taxon>Eukaryota</taxon>
        <taxon>Metazoa</taxon>
        <taxon>Ecdysozoa</taxon>
        <taxon>Arthropoda</taxon>
        <taxon>Hexapoda</taxon>
        <taxon>Collembola</taxon>
        <taxon>Entomobryomorpha</taxon>
        <taxon>Isotomoidea</taxon>
        <taxon>Isotomidae</taxon>
        <taxon>Proisotominae</taxon>
        <taxon>Folsomia</taxon>
    </lineage>
</organism>
<evidence type="ECO:0000313" key="4">
    <source>
        <dbReference type="Proteomes" id="UP000198287"/>
    </source>
</evidence>
<sequence>MTKTFIPVPLIGSASGGNKGAFHWSYDKLACLANDTEVFIVDTVTLEVVQVLTGHTSTISHVLWLPAGRQFVSAESKLSNRDIVSADSTGQVIVWDALKGQQVGTFSHPDGSRTILDMLIPYGSDLWVRTKIYILYSGNMLTIFDYVHGSSQFVPISNPTMENLGVFDQFVRFCSDPYHASQYSSSLAFYSLDGTVSLCKFWDCVKDTKIMIHKRVSLTGDGSRISGPGGTTTGNSPSSQMSKSTSLGSLSSNLNQIDSGMKRQIPSSSSIRKLVSDIIVGPDYSSSTTSGGPQSKFPGSITFHPGVKDTVIVSTDVAIYFLNIHFMTVLHTFSIDKQVAPIVQVIPTKSRPCLFTLHENGTIYVRKYVISGEHSMAVQLETVCYEPRFSGKKIEVVGFVVNPFEENSVIVYLNDGRLLKYALIAMKSTPVPGDVKPHLTTPSTPFVHNIGVAAEEQRDDQQNKKLLPGSPNKHCRPLASVVKSILDVETDTSLSIQLQRVTHAFGQFTCIKSQGDILVAGTASGFVIVLKIVDHRLKALKKFTTHSSSPVSGIEFVSDTEILTYSNISFSASPKCELILTEISSGASRALKLDDKHHINCISVSPLLQYFVLVYKNGAGPCELWDLPRRQLIKSLPNKLPVITCIHWRQPDSINTETTKEEMFFMTDLGTFLFTFRVEGNRFLNATCVKLEHTAHVAGIPNSLVSREDMVYRADSNAVLVVYNTTKKTASPSSSVGRGPLLGMVKVPNQDNYVLQFPDSLVLWDFSSINPKKIKVLHSGILKTTSIAVLNNWLAYIPKGSNGVRLLPLDLNASTNAFAAPSTISQFHFPYFMNAAEKAAKILTTCNDKNSTISDLLRMAQDFGSKDEYNFWNIVNAKWKMQDNIRDIDIFCDRQRYKNVLVKTAQCVWATDFHKREEVAKILLWTGESERAAEILLDTEPSDATTYVLNGLKASVAVGSSNLPEQAKAVLKIIATNLIASGDMDGGLELLCLLQKHHEACKYVESSNEWTKAILLCKTALNDKNSEESLCKYAQFINSKKCAYKAATVYIFCDKYDRAIEVLFGARLRHLSYLLLSYCVRQGVPISISDHIQTAIKLDFARFIFECGLQKESIQFCESLGDKGKDLRQELEILSS</sequence>
<dbReference type="InterPro" id="IPR057854">
    <property type="entry name" value="TPR_WDR11"/>
</dbReference>
<dbReference type="PANTHER" id="PTHR14593">
    <property type="entry name" value="WD REPEAT-CONTAINING PROTEIN 11"/>
    <property type="match status" value="1"/>
</dbReference>
<dbReference type="InterPro" id="IPR036322">
    <property type="entry name" value="WD40_repeat_dom_sf"/>
</dbReference>
<dbReference type="Proteomes" id="UP000198287">
    <property type="component" value="Unassembled WGS sequence"/>
</dbReference>
<feature type="domain" description="WDR11 TPR" evidence="2">
    <location>
        <begin position="923"/>
        <end position="1079"/>
    </location>
</feature>
<evidence type="ECO:0000256" key="1">
    <source>
        <dbReference type="SAM" id="MobiDB-lite"/>
    </source>
</evidence>
<keyword evidence="4" id="KW-1185">Reference proteome</keyword>
<protein>
    <submittedName>
        <fullName evidence="3">WD repeat-containing protein 11</fullName>
    </submittedName>
</protein>
<evidence type="ECO:0000313" key="3">
    <source>
        <dbReference type="EMBL" id="OXA62819.1"/>
    </source>
</evidence>
<dbReference type="AlphaFoldDB" id="A0A226EZ54"/>
<dbReference type="InterPro" id="IPR015943">
    <property type="entry name" value="WD40/YVTN_repeat-like_dom_sf"/>
</dbReference>
<feature type="compositionally biased region" description="Low complexity" evidence="1">
    <location>
        <begin position="233"/>
        <end position="249"/>
    </location>
</feature>
<comment type="caution">
    <text evidence="3">The sequence shown here is derived from an EMBL/GenBank/DDBJ whole genome shotgun (WGS) entry which is preliminary data.</text>
</comment>
<proteinExistence type="predicted"/>
<dbReference type="InterPro" id="IPR039694">
    <property type="entry name" value="WDR11"/>
</dbReference>
<dbReference type="InterPro" id="IPR001680">
    <property type="entry name" value="WD40_rpt"/>
</dbReference>
<gene>
    <name evidence="3" type="ORF">Fcan01_03757</name>
</gene>
<dbReference type="STRING" id="158441.A0A226EZ54"/>
<evidence type="ECO:0000259" key="2">
    <source>
        <dbReference type="Pfam" id="PF23753"/>
    </source>
</evidence>
<dbReference type="SMART" id="SM00320">
    <property type="entry name" value="WD40"/>
    <property type="match status" value="2"/>
</dbReference>
<name>A0A226EZ54_FOLCA</name>
<dbReference type="EMBL" id="LNIX01000001">
    <property type="protein sequence ID" value="OXA62819.1"/>
    <property type="molecule type" value="Genomic_DNA"/>
</dbReference>
<feature type="region of interest" description="Disordered" evidence="1">
    <location>
        <begin position="222"/>
        <end position="249"/>
    </location>
</feature>
<dbReference type="GO" id="GO:0005737">
    <property type="term" value="C:cytoplasm"/>
    <property type="evidence" value="ECO:0007669"/>
    <property type="project" value="TreeGrafter"/>
</dbReference>
<reference evidence="3 4" key="1">
    <citation type="submission" date="2015-12" db="EMBL/GenBank/DDBJ databases">
        <title>The genome of Folsomia candida.</title>
        <authorList>
            <person name="Faddeeva A."/>
            <person name="Derks M.F."/>
            <person name="Anvar Y."/>
            <person name="Smit S."/>
            <person name="Van Straalen N."/>
            <person name="Roelofs D."/>
        </authorList>
    </citation>
    <scope>NUCLEOTIDE SEQUENCE [LARGE SCALE GENOMIC DNA]</scope>
    <source>
        <strain evidence="3 4">VU population</strain>
        <tissue evidence="3">Whole body</tissue>
    </source>
</reference>
<dbReference type="SUPFAM" id="SSF50978">
    <property type="entry name" value="WD40 repeat-like"/>
    <property type="match status" value="2"/>
</dbReference>
<dbReference type="Pfam" id="PF23753">
    <property type="entry name" value="TPR_WDR11"/>
    <property type="match status" value="1"/>
</dbReference>
<dbReference type="OrthoDB" id="1291858at2759"/>
<dbReference type="PANTHER" id="PTHR14593:SF5">
    <property type="entry name" value="WD REPEAT-CONTAINING PROTEIN 11"/>
    <property type="match status" value="1"/>
</dbReference>
<dbReference type="OMA" id="EPLEIWD"/>
<accession>A0A226EZ54</accession>